<evidence type="ECO:0000313" key="9">
    <source>
        <dbReference type="Proteomes" id="UP000030853"/>
    </source>
</evidence>
<gene>
    <name evidence="8" type="ORF">QU24_08515</name>
</gene>
<proteinExistence type="inferred from homology"/>
<dbReference type="GO" id="GO:0005886">
    <property type="term" value="C:plasma membrane"/>
    <property type="evidence" value="ECO:0007669"/>
    <property type="project" value="UniProtKB-SubCell"/>
</dbReference>
<keyword evidence="3" id="KW-1003">Cell membrane</keyword>
<accession>A0A0B1RA82</accession>
<dbReference type="InterPro" id="IPR007341">
    <property type="entry name" value="Transgly_assoc"/>
</dbReference>
<evidence type="ECO:0000256" key="4">
    <source>
        <dbReference type="ARBA" id="ARBA00022692"/>
    </source>
</evidence>
<name>A0A0B1RA82_9GAMM</name>
<evidence type="ECO:0000256" key="7">
    <source>
        <dbReference type="SAM" id="Phobius"/>
    </source>
</evidence>
<feature type="transmembrane region" description="Helical" evidence="7">
    <location>
        <begin position="27"/>
        <end position="50"/>
    </location>
</feature>
<keyword evidence="5 7" id="KW-1133">Transmembrane helix</keyword>
<sequence length="81" mass="8345">MTLIFWVAIGIAAGGLKRMMFPGRPGGFVPTLVLAVIGALIGGYIATYFTTGDLGTLHPAGFAVALIGSILMLLVAAKLRI</sequence>
<feature type="transmembrane region" description="Helical" evidence="7">
    <location>
        <begin position="56"/>
        <end position="77"/>
    </location>
</feature>
<evidence type="ECO:0000256" key="3">
    <source>
        <dbReference type="ARBA" id="ARBA00022475"/>
    </source>
</evidence>
<evidence type="ECO:0000313" key="8">
    <source>
        <dbReference type="EMBL" id="KHJ68556.1"/>
    </source>
</evidence>
<comment type="similarity">
    <text evidence="2">Belongs to the UPF0410 family.</text>
</comment>
<reference evidence="8 9" key="1">
    <citation type="submission" date="2014-11" db="EMBL/GenBank/DDBJ databases">
        <title>Genome sequencing of Pantoea rodasii ND03.</title>
        <authorList>
            <person name="Muhamad Yunos N.Y."/>
            <person name="Chan K.-G."/>
        </authorList>
    </citation>
    <scope>NUCLEOTIDE SEQUENCE [LARGE SCALE GENOMIC DNA]</scope>
    <source>
        <strain evidence="8 9">ND03</strain>
    </source>
</reference>
<dbReference type="AlphaFoldDB" id="A0A0B1RA82"/>
<keyword evidence="6 7" id="KW-0472">Membrane</keyword>
<evidence type="ECO:0000256" key="5">
    <source>
        <dbReference type="ARBA" id="ARBA00022989"/>
    </source>
</evidence>
<comment type="caution">
    <text evidence="8">The sequence shown here is derived from an EMBL/GenBank/DDBJ whole genome shotgun (WGS) entry which is preliminary data.</text>
</comment>
<protein>
    <submittedName>
        <fullName evidence="8">Membrane protein</fullName>
    </submittedName>
</protein>
<keyword evidence="4 7" id="KW-0812">Transmembrane</keyword>
<organism evidence="8 9">
    <name type="scientific">Pantoea rodasii</name>
    <dbReference type="NCBI Taxonomy" id="1076549"/>
    <lineage>
        <taxon>Bacteria</taxon>
        <taxon>Pseudomonadati</taxon>
        <taxon>Pseudomonadota</taxon>
        <taxon>Gammaproteobacteria</taxon>
        <taxon>Enterobacterales</taxon>
        <taxon>Erwiniaceae</taxon>
        <taxon>Pantoea</taxon>
    </lineage>
</organism>
<evidence type="ECO:0000256" key="1">
    <source>
        <dbReference type="ARBA" id="ARBA00004651"/>
    </source>
</evidence>
<evidence type="ECO:0000256" key="2">
    <source>
        <dbReference type="ARBA" id="ARBA00011006"/>
    </source>
</evidence>
<dbReference type="RefSeq" id="WP_039330093.1">
    <property type="nucleotide sequence ID" value="NZ_JTJJ01000030.1"/>
</dbReference>
<evidence type="ECO:0000256" key="6">
    <source>
        <dbReference type="ARBA" id="ARBA00023136"/>
    </source>
</evidence>
<comment type="subcellular location">
    <subcellularLocation>
        <location evidence="1">Cell membrane</location>
        <topology evidence="1">Multi-pass membrane protein</topology>
    </subcellularLocation>
</comment>
<dbReference type="PANTHER" id="PTHR33884:SF3">
    <property type="entry name" value="UPF0410 PROTEIN YMGE"/>
    <property type="match status" value="1"/>
</dbReference>
<dbReference type="PANTHER" id="PTHR33884">
    <property type="entry name" value="UPF0410 PROTEIN YMGE"/>
    <property type="match status" value="1"/>
</dbReference>
<dbReference type="Proteomes" id="UP000030853">
    <property type="component" value="Unassembled WGS sequence"/>
</dbReference>
<dbReference type="EMBL" id="JTJJ01000030">
    <property type="protein sequence ID" value="KHJ68556.1"/>
    <property type="molecule type" value="Genomic_DNA"/>
</dbReference>